<organism evidence="1">
    <name type="scientific">Arundo donax</name>
    <name type="common">Giant reed</name>
    <name type="synonym">Donax arundinaceus</name>
    <dbReference type="NCBI Taxonomy" id="35708"/>
    <lineage>
        <taxon>Eukaryota</taxon>
        <taxon>Viridiplantae</taxon>
        <taxon>Streptophyta</taxon>
        <taxon>Embryophyta</taxon>
        <taxon>Tracheophyta</taxon>
        <taxon>Spermatophyta</taxon>
        <taxon>Magnoliopsida</taxon>
        <taxon>Liliopsida</taxon>
        <taxon>Poales</taxon>
        <taxon>Poaceae</taxon>
        <taxon>PACMAD clade</taxon>
        <taxon>Arundinoideae</taxon>
        <taxon>Arundineae</taxon>
        <taxon>Arundo</taxon>
    </lineage>
</organism>
<accession>A0A0A9C5Z9</accession>
<dbReference type="EMBL" id="GBRH01226191">
    <property type="protein sequence ID" value="JAD71704.1"/>
    <property type="molecule type" value="Transcribed_RNA"/>
</dbReference>
<reference evidence="1" key="2">
    <citation type="journal article" date="2015" name="Data Brief">
        <title>Shoot transcriptome of the giant reed, Arundo donax.</title>
        <authorList>
            <person name="Barrero R.A."/>
            <person name="Guerrero F.D."/>
            <person name="Moolhuijzen P."/>
            <person name="Goolsby J.A."/>
            <person name="Tidwell J."/>
            <person name="Bellgard S.E."/>
            <person name="Bellgard M.I."/>
        </authorList>
    </citation>
    <scope>NUCLEOTIDE SEQUENCE</scope>
    <source>
        <tissue evidence="1">Shoot tissue taken approximately 20 cm above the soil surface</tissue>
    </source>
</reference>
<protein>
    <submittedName>
        <fullName evidence="1">Uncharacterized protein</fullName>
    </submittedName>
</protein>
<name>A0A0A9C5Z9_ARUDO</name>
<evidence type="ECO:0000313" key="1">
    <source>
        <dbReference type="EMBL" id="JAD71704.1"/>
    </source>
</evidence>
<reference evidence="1" key="1">
    <citation type="submission" date="2014-09" db="EMBL/GenBank/DDBJ databases">
        <authorList>
            <person name="Magalhaes I.L.F."/>
            <person name="Oliveira U."/>
            <person name="Santos F.R."/>
            <person name="Vidigal T.H.D.A."/>
            <person name="Brescovit A.D."/>
            <person name="Santos A.J."/>
        </authorList>
    </citation>
    <scope>NUCLEOTIDE SEQUENCE</scope>
    <source>
        <tissue evidence="1">Shoot tissue taken approximately 20 cm above the soil surface</tissue>
    </source>
</reference>
<sequence length="18" mass="2282">MVIVKQYILMQARLKHFY</sequence>
<dbReference type="AlphaFoldDB" id="A0A0A9C5Z9"/>
<proteinExistence type="predicted"/>